<comment type="subcellular location">
    <subcellularLocation>
        <location evidence="1">Cell envelope</location>
    </subcellularLocation>
</comment>
<evidence type="ECO:0000313" key="3">
    <source>
        <dbReference type="EMBL" id="MCP1336580.1"/>
    </source>
</evidence>
<keyword evidence="4" id="KW-1185">Reference proteome</keyword>
<sequence length="565" mass="60883">MPAMPTLPTNSLRPSGALGALRTRAEDVFWRSAVSDQLLKGPLPDRVAFAPQDLIPGSLDQARAILNGTFVFGTETVSAEGAKIWAVPLPSERFAEALHSFRWLRHLRASGGAHASTAAQILLDGWVERYGRYDHFAWRPDVLGARLVSMMRHYRLLFERADALARSKAMVAIARQCRFLARRAPKMAQGPRRLDALIGLVHVCLALEEERARLPWALDLLAEDLPRHVFADGGHRSRNPVTHARVLADLAGLQGDLRSAGVTPGKVLADVTGRMAGWLRRMRHGDGGLACFNGGQEASDGLADHVLAAVDGAKRAPSEGEDSGYYRMAARRTVVIFDAGSAPAPTYARDAQAGCLSFELSSGRARIVVNCGTGAGHGLAWEKAMRATAAHSTLTIADRPSATVGKAAGGVLFGPPNVTGRRMPVQGGDAVVARHGGYADMGFLHERKLFLSDDGDDLRGEDRIEPAGKGKPSRAEAPWAVRFHLHPGARASRLPNGTILIKTATGEGWTLRTDATSLDIEETAYLGSGGRPRRSEQIVLSGLTEGHEAVIKWAFKRVKRDDPKP</sequence>
<dbReference type="AlphaFoldDB" id="A0A9J6P9H1"/>
<reference evidence="3" key="1">
    <citation type="submission" date="2022-06" db="EMBL/GenBank/DDBJ databases">
        <title>Isolation and Genomics of Futiania mangrovii gen. nov., sp. nov., a Rare and Metabolically-versatile member in the Class Alphaproteobacteria.</title>
        <authorList>
            <person name="Liu L."/>
            <person name="Huang W.-C."/>
            <person name="Pan J."/>
            <person name="Li J."/>
            <person name="Huang Y."/>
            <person name="Du H."/>
            <person name="Liu Y."/>
            <person name="Li M."/>
        </authorList>
    </citation>
    <scope>NUCLEOTIDE SEQUENCE</scope>
    <source>
        <strain evidence="3">FT118</strain>
    </source>
</reference>
<dbReference type="InterPro" id="IPR012480">
    <property type="entry name" value="Hepar_II_III_C"/>
</dbReference>
<dbReference type="GO" id="GO:0016829">
    <property type="term" value="F:lyase activity"/>
    <property type="evidence" value="ECO:0007669"/>
    <property type="project" value="InterPro"/>
</dbReference>
<accession>A0A9J6P9H1</accession>
<evidence type="ECO:0000313" key="4">
    <source>
        <dbReference type="Proteomes" id="UP001055804"/>
    </source>
</evidence>
<comment type="caution">
    <text evidence="3">The sequence shown here is derived from an EMBL/GenBank/DDBJ whole genome shotgun (WGS) entry which is preliminary data.</text>
</comment>
<dbReference type="Pfam" id="PF07940">
    <property type="entry name" value="Hepar_II_III_C"/>
    <property type="match status" value="1"/>
</dbReference>
<dbReference type="GO" id="GO:0030313">
    <property type="term" value="C:cell envelope"/>
    <property type="evidence" value="ECO:0007669"/>
    <property type="project" value="UniProtKB-SubCell"/>
</dbReference>
<name>A0A9J6P9H1_9PROT</name>
<dbReference type="RefSeq" id="WP_269332533.1">
    <property type="nucleotide sequence ID" value="NZ_JAMZFT010000002.1"/>
</dbReference>
<protein>
    <submittedName>
        <fullName evidence="3">Heparinase II/III family protein</fullName>
    </submittedName>
</protein>
<dbReference type="EMBL" id="JAMZFT010000002">
    <property type="protein sequence ID" value="MCP1336580.1"/>
    <property type="molecule type" value="Genomic_DNA"/>
</dbReference>
<evidence type="ECO:0000259" key="2">
    <source>
        <dbReference type="Pfam" id="PF07940"/>
    </source>
</evidence>
<organism evidence="3 4">
    <name type="scientific">Futiania mangrovi</name>
    <dbReference type="NCBI Taxonomy" id="2959716"/>
    <lineage>
        <taxon>Bacteria</taxon>
        <taxon>Pseudomonadati</taxon>
        <taxon>Pseudomonadota</taxon>
        <taxon>Alphaproteobacteria</taxon>
        <taxon>Futianiales</taxon>
        <taxon>Futianiaceae</taxon>
        <taxon>Futiania</taxon>
    </lineage>
</organism>
<evidence type="ECO:0000256" key="1">
    <source>
        <dbReference type="ARBA" id="ARBA00004196"/>
    </source>
</evidence>
<dbReference type="Gene3D" id="1.50.10.100">
    <property type="entry name" value="Chondroitin AC/alginate lyase"/>
    <property type="match status" value="1"/>
</dbReference>
<proteinExistence type="predicted"/>
<dbReference type="InterPro" id="IPR008929">
    <property type="entry name" value="Chondroitin_lyas"/>
</dbReference>
<dbReference type="Proteomes" id="UP001055804">
    <property type="component" value="Unassembled WGS sequence"/>
</dbReference>
<feature type="domain" description="Heparinase II/III-like C-terminal" evidence="2">
    <location>
        <begin position="315"/>
        <end position="553"/>
    </location>
</feature>
<gene>
    <name evidence="3" type="ORF">NJQ99_09190</name>
</gene>
<dbReference type="Gene3D" id="2.70.98.70">
    <property type="match status" value="1"/>
</dbReference>